<protein>
    <submittedName>
        <fullName evidence="2">Uncharacterized protein</fullName>
    </submittedName>
</protein>
<feature type="region of interest" description="Disordered" evidence="1">
    <location>
        <begin position="16"/>
        <end position="38"/>
    </location>
</feature>
<evidence type="ECO:0000313" key="2">
    <source>
        <dbReference type="EMBL" id="KAK5900340.1"/>
    </source>
</evidence>
<dbReference type="EMBL" id="JAURVH010001532">
    <property type="protein sequence ID" value="KAK5900340.1"/>
    <property type="molecule type" value="Genomic_DNA"/>
</dbReference>
<proteinExistence type="predicted"/>
<evidence type="ECO:0000256" key="1">
    <source>
        <dbReference type="SAM" id="MobiDB-lite"/>
    </source>
</evidence>
<dbReference type="AlphaFoldDB" id="A0AAN8CAM7"/>
<evidence type="ECO:0000313" key="3">
    <source>
        <dbReference type="Proteomes" id="UP001331515"/>
    </source>
</evidence>
<organism evidence="2 3">
    <name type="scientific">Champsocephalus gunnari</name>
    <name type="common">Mackerel icefish</name>
    <dbReference type="NCBI Taxonomy" id="52237"/>
    <lineage>
        <taxon>Eukaryota</taxon>
        <taxon>Metazoa</taxon>
        <taxon>Chordata</taxon>
        <taxon>Craniata</taxon>
        <taxon>Vertebrata</taxon>
        <taxon>Euteleostomi</taxon>
        <taxon>Actinopterygii</taxon>
        <taxon>Neopterygii</taxon>
        <taxon>Teleostei</taxon>
        <taxon>Neoteleostei</taxon>
        <taxon>Acanthomorphata</taxon>
        <taxon>Eupercaria</taxon>
        <taxon>Perciformes</taxon>
        <taxon>Notothenioidei</taxon>
        <taxon>Channichthyidae</taxon>
        <taxon>Champsocephalus</taxon>
    </lineage>
</organism>
<feature type="compositionally biased region" description="Polar residues" evidence="1">
    <location>
        <begin position="99"/>
        <end position="121"/>
    </location>
</feature>
<sequence length="121" mass="13109">MCSDYTSLYLKQPQRLGSKVSGHQGGASDTSPRRGQISACSQMRSCGVSAVRPECVVSCRAIMRTLAKRGALHLLNAPDPWRTEHFSSSMHPFILPHRSLSQTDLQTSPSGGSQSETSMMA</sequence>
<feature type="region of interest" description="Disordered" evidence="1">
    <location>
        <begin position="97"/>
        <end position="121"/>
    </location>
</feature>
<reference evidence="2 3" key="1">
    <citation type="journal article" date="2023" name="Mol. Biol. Evol.">
        <title>Genomics of Secondarily Temperate Adaptation in the Only Non-Antarctic Icefish.</title>
        <authorList>
            <person name="Rivera-Colon A.G."/>
            <person name="Rayamajhi N."/>
            <person name="Minhas B.F."/>
            <person name="Madrigal G."/>
            <person name="Bilyk K.T."/>
            <person name="Yoon V."/>
            <person name="Hune M."/>
            <person name="Gregory S."/>
            <person name="Cheng C.H.C."/>
            <person name="Catchen J.M."/>
        </authorList>
    </citation>
    <scope>NUCLEOTIDE SEQUENCE [LARGE SCALE GENOMIC DNA]</scope>
    <source>
        <tissue evidence="2">White muscle</tissue>
    </source>
</reference>
<gene>
    <name evidence="2" type="ORF">CgunFtcFv8_025304</name>
</gene>
<accession>A0AAN8CAM7</accession>
<keyword evidence="3" id="KW-1185">Reference proteome</keyword>
<name>A0AAN8CAM7_CHAGU</name>
<dbReference type="Proteomes" id="UP001331515">
    <property type="component" value="Unassembled WGS sequence"/>
</dbReference>
<comment type="caution">
    <text evidence="2">The sequence shown here is derived from an EMBL/GenBank/DDBJ whole genome shotgun (WGS) entry which is preliminary data.</text>
</comment>